<keyword evidence="5" id="KW-0411">Iron-sulfur</keyword>
<feature type="domain" description="Rieske" evidence="7">
    <location>
        <begin position="5"/>
        <end position="100"/>
    </location>
</feature>
<evidence type="ECO:0000256" key="2">
    <source>
        <dbReference type="ARBA" id="ARBA00022723"/>
    </source>
</evidence>
<keyword evidence="9" id="KW-1185">Reference proteome</keyword>
<dbReference type="SUPFAM" id="SSF50022">
    <property type="entry name" value="ISP domain"/>
    <property type="match status" value="1"/>
</dbReference>
<keyword evidence="2" id="KW-0479">Metal-binding</keyword>
<dbReference type="CDD" id="cd03530">
    <property type="entry name" value="Rieske_NirD_small_Bacillus"/>
    <property type="match status" value="1"/>
</dbReference>
<gene>
    <name evidence="8" type="primary">nirD</name>
    <name evidence="8" type="ORF">KEC16_04750</name>
</gene>
<keyword evidence="3" id="KW-0560">Oxidoreductase</keyword>
<comment type="caution">
    <text evidence="8">The sequence shown here is derived from an EMBL/GenBank/DDBJ whole genome shotgun (WGS) entry which is preliminary data.</text>
</comment>
<dbReference type="Proteomes" id="UP000680714">
    <property type="component" value="Unassembled WGS sequence"/>
</dbReference>
<organism evidence="8 9">
    <name type="scientific">Magnetospirillum sulfuroxidans</name>
    <dbReference type="NCBI Taxonomy" id="611300"/>
    <lineage>
        <taxon>Bacteria</taxon>
        <taxon>Pseudomonadati</taxon>
        <taxon>Pseudomonadota</taxon>
        <taxon>Alphaproteobacteria</taxon>
        <taxon>Rhodospirillales</taxon>
        <taxon>Rhodospirillaceae</taxon>
        <taxon>Magnetospirillum</taxon>
    </lineage>
</organism>
<dbReference type="InterPro" id="IPR012748">
    <property type="entry name" value="Rieske-like_NirD"/>
</dbReference>
<dbReference type="PROSITE" id="PS51296">
    <property type="entry name" value="RIESKE"/>
    <property type="match status" value="1"/>
</dbReference>
<reference evidence="8 9" key="1">
    <citation type="submission" date="2021-04" db="EMBL/GenBank/DDBJ databases">
        <title>Magnetospirillum sulfuroxidans sp. nov., a facultative chemolithoautotrophic sulfur-oxidizing alphaproteobacterium isolated from freshwater sediment and proposals for Paramagetospirillum gen. nov., and Magnetospirillaceae fam. nov.</title>
        <authorList>
            <person name="Koziaeva V."/>
            <person name="Geelhoed J.S."/>
            <person name="Sorokin D.Y."/>
            <person name="Grouzdev D.S."/>
        </authorList>
    </citation>
    <scope>NUCLEOTIDE SEQUENCE [LARGE SCALE GENOMIC DNA]</scope>
    <source>
        <strain evidence="8 9">J10</strain>
    </source>
</reference>
<evidence type="ECO:0000256" key="4">
    <source>
        <dbReference type="ARBA" id="ARBA00023004"/>
    </source>
</evidence>
<dbReference type="PANTHER" id="PTHR21496:SF23">
    <property type="entry name" value="3-PHENYLPROPIONATE_CINNAMIC ACID DIOXYGENASE FERREDOXIN SUBUNIT"/>
    <property type="match status" value="1"/>
</dbReference>
<proteinExistence type="predicted"/>
<name>A0ABS5I9C8_9PROT</name>
<dbReference type="RefSeq" id="WP_211546527.1">
    <property type="nucleotide sequence ID" value="NZ_JAGTUF010000002.1"/>
</dbReference>
<dbReference type="Pfam" id="PF00355">
    <property type="entry name" value="Rieske"/>
    <property type="match status" value="1"/>
</dbReference>
<dbReference type="InterPro" id="IPR017941">
    <property type="entry name" value="Rieske_2Fe-2S"/>
</dbReference>
<keyword evidence="4" id="KW-0408">Iron</keyword>
<evidence type="ECO:0000256" key="3">
    <source>
        <dbReference type="ARBA" id="ARBA00023002"/>
    </source>
</evidence>
<sequence>MTNWIDIGTIADIPRLGARTVETALGQVAVFRTAEDEVFALINKCPHKNGPLSEGIVMGRKVACPLHNWVIDLNSGHADAPDEGCTTPLALKDEGGRLLLGLDAVAAVAHG</sequence>
<accession>A0ABS5I9C8</accession>
<evidence type="ECO:0000256" key="6">
    <source>
        <dbReference type="ARBA" id="ARBA00023063"/>
    </source>
</evidence>
<evidence type="ECO:0000259" key="7">
    <source>
        <dbReference type="PROSITE" id="PS51296"/>
    </source>
</evidence>
<keyword evidence="1" id="KW-0001">2Fe-2S</keyword>
<dbReference type="InterPro" id="IPR036922">
    <property type="entry name" value="Rieske_2Fe-2S_sf"/>
</dbReference>
<dbReference type="NCBIfam" id="TIGR02378">
    <property type="entry name" value="nirD_assim_sml"/>
    <property type="match status" value="1"/>
</dbReference>
<keyword evidence="6" id="KW-0534">Nitrate assimilation</keyword>
<dbReference type="Gene3D" id="2.102.10.10">
    <property type="entry name" value="Rieske [2Fe-2S] iron-sulphur domain"/>
    <property type="match status" value="1"/>
</dbReference>
<dbReference type="PANTHER" id="PTHR21496">
    <property type="entry name" value="FERREDOXIN-RELATED"/>
    <property type="match status" value="1"/>
</dbReference>
<evidence type="ECO:0000313" key="9">
    <source>
        <dbReference type="Proteomes" id="UP000680714"/>
    </source>
</evidence>
<dbReference type="EMBL" id="JAGTUF010000002">
    <property type="protein sequence ID" value="MBR9971017.1"/>
    <property type="molecule type" value="Genomic_DNA"/>
</dbReference>
<evidence type="ECO:0000313" key="8">
    <source>
        <dbReference type="EMBL" id="MBR9971017.1"/>
    </source>
</evidence>
<evidence type="ECO:0000256" key="1">
    <source>
        <dbReference type="ARBA" id="ARBA00022714"/>
    </source>
</evidence>
<evidence type="ECO:0000256" key="5">
    <source>
        <dbReference type="ARBA" id="ARBA00023014"/>
    </source>
</evidence>
<protein>
    <submittedName>
        <fullName evidence="8">Nitrite reductase small subunit NirD</fullName>
    </submittedName>
</protein>